<dbReference type="AlphaFoldDB" id="A0AAU8H0U8"/>
<keyword evidence="7 10" id="KW-0472">Membrane</keyword>
<gene>
    <name evidence="14" type="ORF">V4D31_08770</name>
</gene>
<dbReference type="Gene3D" id="2.40.170.20">
    <property type="entry name" value="TonB-dependent receptor, beta-barrel domain"/>
    <property type="match status" value="1"/>
</dbReference>
<keyword evidence="4 10" id="KW-0812">Transmembrane</keyword>
<feature type="domain" description="TonB-dependent receptor plug" evidence="13">
    <location>
        <begin position="103"/>
        <end position="194"/>
    </location>
</feature>
<evidence type="ECO:0000256" key="6">
    <source>
        <dbReference type="ARBA" id="ARBA00023077"/>
    </source>
</evidence>
<dbReference type="InterPro" id="IPR036942">
    <property type="entry name" value="Beta-barrel_TonB_sf"/>
</dbReference>
<dbReference type="PROSITE" id="PS52016">
    <property type="entry name" value="TONB_DEPENDENT_REC_3"/>
    <property type="match status" value="1"/>
</dbReference>
<comment type="subcellular location">
    <subcellularLocation>
        <location evidence="1 10">Cell outer membrane</location>
        <topology evidence="1 10">Multi-pass membrane protein</topology>
    </subcellularLocation>
</comment>
<dbReference type="GO" id="GO:0044718">
    <property type="term" value="P:siderophore transmembrane transport"/>
    <property type="evidence" value="ECO:0007669"/>
    <property type="project" value="TreeGrafter"/>
</dbReference>
<dbReference type="InterPro" id="IPR039426">
    <property type="entry name" value="TonB-dep_rcpt-like"/>
</dbReference>
<keyword evidence="3 10" id="KW-1134">Transmembrane beta strand</keyword>
<keyword evidence="9 10" id="KW-0998">Cell outer membrane</keyword>
<evidence type="ECO:0000256" key="8">
    <source>
        <dbReference type="ARBA" id="ARBA00023170"/>
    </source>
</evidence>
<evidence type="ECO:0000256" key="3">
    <source>
        <dbReference type="ARBA" id="ARBA00022452"/>
    </source>
</evidence>
<reference evidence="14" key="1">
    <citation type="submission" date="2024-01" db="EMBL/GenBank/DDBJ databases">
        <title>The first autotrophic representatives of the genus Thermodesulfovibrio.</title>
        <authorList>
            <person name="Maltseva A.I."/>
            <person name="Elcheninov A.G."/>
            <person name="Kublanov I.V."/>
            <person name="Lebedinsky A.V."/>
            <person name="Frolov E.N."/>
        </authorList>
    </citation>
    <scope>NUCLEOTIDE SEQUENCE</scope>
    <source>
        <strain evidence="14">3462-1</strain>
    </source>
</reference>
<dbReference type="Gene3D" id="2.170.130.10">
    <property type="entry name" value="TonB-dependent receptor, plug domain"/>
    <property type="match status" value="1"/>
</dbReference>
<evidence type="ECO:0000259" key="12">
    <source>
        <dbReference type="Pfam" id="PF00593"/>
    </source>
</evidence>
<dbReference type="Pfam" id="PF00593">
    <property type="entry name" value="TonB_dep_Rec_b-barrel"/>
    <property type="match status" value="1"/>
</dbReference>
<name>A0AAU8H0U8_9BACT</name>
<keyword evidence="8 14" id="KW-0675">Receptor</keyword>
<accession>A0AAU8H0U8</accession>
<dbReference type="InterPro" id="IPR037066">
    <property type="entry name" value="Plug_dom_sf"/>
</dbReference>
<evidence type="ECO:0000256" key="5">
    <source>
        <dbReference type="ARBA" id="ARBA00022729"/>
    </source>
</evidence>
<evidence type="ECO:0000313" key="14">
    <source>
        <dbReference type="EMBL" id="XCH48421.1"/>
    </source>
</evidence>
<organism evidence="14">
    <name type="scientific">Thermodesulfovibrio obliviosus</name>
    <dbReference type="NCBI Taxonomy" id="3118332"/>
    <lineage>
        <taxon>Bacteria</taxon>
        <taxon>Pseudomonadati</taxon>
        <taxon>Nitrospirota</taxon>
        <taxon>Thermodesulfovibrionia</taxon>
        <taxon>Thermodesulfovibrionales</taxon>
        <taxon>Thermodesulfovibrionaceae</taxon>
        <taxon>Thermodesulfovibrio</taxon>
    </lineage>
</organism>
<dbReference type="PANTHER" id="PTHR30069:SF29">
    <property type="entry name" value="HEMOGLOBIN AND HEMOGLOBIN-HAPTOGLOBIN-BINDING PROTEIN 1-RELATED"/>
    <property type="match status" value="1"/>
</dbReference>
<evidence type="ECO:0000256" key="11">
    <source>
        <dbReference type="RuleBase" id="RU003357"/>
    </source>
</evidence>
<dbReference type="GO" id="GO:0015344">
    <property type="term" value="F:siderophore uptake transmembrane transporter activity"/>
    <property type="evidence" value="ECO:0007669"/>
    <property type="project" value="TreeGrafter"/>
</dbReference>
<evidence type="ECO:0000256" key="7">
    <source>
        <dbReference type="ARBA" id="ARBA00023136"/>
    </source>
</evidence>
<keyword evidence="6 11" id="KW-0798">TonB box</keyword>
<dbReference type="SUPFAM" id="SSF56935">
    <property type="entry name" value="Porins"/>
    <property type="match status" value="1"/>
</dbReference>
<evidence type="ECO:0000256" key="2">
    <source>
        <dbReference type="ARBA" id="ARBA00022448"/>
    </source>
</evidence>
<evidence type="ECO:0000256" key="9">
    <source>
        <dbReference type="ARBA" id="ARBA00023237"/>
    </source>
</evidence>
<dbReference type="KEGG" id="tob:V4D31_08770"/>
<evidence type="ECO:0000259" key="13">
    <source>
        <dbReference type="Pfam" id="PF07715"/>
    </source>
</evidence>
<comment type="similarity">
    <text evidence="10 11">Belongs to the TonB-dependent receptor family.</text>
</comment>
<evidence type="ECO:0000256" key="4">
    <source>
        <dbReference type="ARBA" id="ARBA00022692"/>
    </source>
</evidence>
<dbReference type="InterPro" id="IPR000531">
    <property type="entry name" value="Beta-barrel_TonB"/>
</dbReference>
<keyword evidence="2 10" id="KW-0813">Transport</keyword>
<evidence type="ECO:0000256" key="10">
    <source>
        <dbReference type="PROSITE-ProRule" id="PRU01360"/>
    </source>
</evidence>
<dbReference type="PANTHER" id="PTHR30069">
    <property type="entry name" value="TONB-DEPENDENT OUTER MEMBRANE RECEPTOR"/>
    <property type="match status" value="1"/>
</dbReference>
<dbReference type="InterPro" id="IPR012910">
    <property type="entry name" value="Plug_dom"/>
</dbReference>
<feature type="domain" description="TonB-dependent receptor-like beta-barrel" evidence="12">
    <location>
        <begin position="298"/>
        <end position="748"/>
    </location>
</feature>
<sequence length="785" mass="89907">MVIRDWNKITRALKETLKMDIELIKDLTRSRSWKNFLSRGVEKSFQTLSFIMFVLSPILPVFAEEKDAKLEEIVVTGKKIVVPTKQTGETVYTGTEITTKGIELSGERGKTNVYEAISILPGVVFESADANNLATEQAQIRIRGVRGDLGAMTVEGIPNYGGNPMGPRAYIYDLENFQSIAVYKGAVPADLGSGVGNRGGAIELRPLWAQKEMGLKLSQSVSSFEYRKTYFRFDSGEIKPIETRFSLSYSYTDQDKWKGPGEIGPRNNINFTFVQPIGKNIEIKIWGNFNEIRHHKYRYLTYQQIKNLDRYYRLDFNSSITGNPSQDYLYYKFNEEYHKNRDLFMSIAAKITNNMKIILKPYISKEDAKIWDGSNNIQGQPGVQKRTRDIEREGIIAEIAIDFNKIKATAGYHYEANDMNIYSENYRINPGGSLKYEGYGVMATTGKTYVYSPYFKVAGTINKFNWQAGIKYFKFKDSASEGYITEFDNRGNPVLKRAPYLDRKAETYDIWLPTAGVSYIFNENIEVYLSYGRNYIRPYAYMPIINTYNRLYRQFVAAGIPLSELFKNRDIEKSDNIDIGLRFHMDFIEVNPTIFFSKHKNLLTTVSDPRVLDAGKPVNYQQNIGKAKGYGFEIGTTVYVSDWLTFYLNPTFNRLTYDGDITYSGQVFSTDGKQVVDVPKWTVIAGIIAKYKDFEIIPQMRYLGKRYGNAEHKEKIPSYTVFDLKLKYVKEKVGMLKELKISLEFDNIFDKKYVSIIKAMDDTVSGTTYGVGAPFTMRSSISFAF</sequence>
<dbReference type="GO" id="GO:0009279">
    <property type="term" value="C:cell outer membrane"/>
    <property type="evidence" value="ECO:0007669"/>
    <property type="project" value="UniProtKB-SubCell"/>
</dbReference>
<dbReference type="Pfam" id="PF07715">
    <property type="entry name" value="Plug"/>
    <property type="match status" value="1"/>
</dbReference>
<evidence type="ECO:0000256" key="1">
    <source>
        <dbReference type="ARBA" id="ARBA00004571"/>
    </source>
</evidence>
<keyword evidence="5" id="KW-0732">Signal</keyword>
<proteinExistence type="inferred from homology"/>
<dbReference type="EMBL" id="CP144374">
    <property type="protein sequence ID" value="XCH48421.1"/>
    <property type="molecule type" value="Genomic_DNA"/>
</dbReference>
<protein>
    <submittedName>
        <fullName evidence="14">TonB-dependent receptor</fullName>
    </submittedName>
</protein>
<dbReference type="RefSeq" id="WP_353686063.1">
    <property type="nucleotide sequence ID" value="NZ_CP144374.1"/>
</dbReference>